<geneLocation type="mitochondrion" evidence="22"/>
<dbReference type="Pfam" id="PF02326">
    <property type="entry name" value="YMF19"/>
    <property type="match status" value="1"/>
</dbReference>
<evidence type="ECO:0000256" key="2">
    <source>
        <dbReference type="ARBA" id="ARBA00004304"/>
    </source>
</evidence>
<dbReference type="AlphaFoldDB" id="A0A4D6C4R1"/>
<evidence type="ECO:0000256" key="1">
    <source>
        <dbReference type="ARBA" id="ARBA00003096"/>
    </source>
</evidence>
<evidence type="ECO:0000256" key="5">
    <source>
        <dbReference type="ARBA" id="ARBA00012473"/>
    </source>
</evidence>
<keyword evidence="17" id="KW-0066">ATP synthesis</keyword>
<evidence type="ECO:0000256" key="3">
    <source>
        <dbReference type="ARBA" id="ARBA00010946"/>
    </source>
</evidence>
<dbReference type="GO" id="GO:0006754">
    <property type="term" value="P:ATP biosynthetic process"/>
    <property type="evidence" value="ECO:0007669"/>
    <property type="project" value="UniProtKB-KW"/>
</dbReference>
<accession>A0A4D6C4R1</accession>
<dbReference type="EC" id="7.1.2.2" evidence="5"/>
<keyword evidence="12" id="KW-1278">Translocase</keyword>
<comment type="function">
    <text evidence="1">This is one of the chains of the nonenzymatic component (CF(0) subunit) of the mitochondrial ATPase complex.</text>
</comment>
<evidence type="ECO:0000256" key="11">
    <source>
        <dbReference type="ARBA" id="ARBA00022840"/>
    </source>
</evidence>
<evidence type="ECO:0000256" key="19">
    <source>
        <dbReference type="ARBA" id="ARBA00048383"/>
    </source>
</evidence>
<evidence type="ECO:0000256" key="20">
    <source>
        <dbReference type="SAM" id="Phobius"/>
    </source>
</evidence>
<keyword evidence="8 20" id="KW-0812">Transmembrane</keyword>
<evidence type="ECO:0000256" key="9">
    <source>
        <dbReference type="ARBA" id="ARBA00022741"/>
    </source>
</evidence>
<gene>
    <name evidence="22" type="primary">atp8</name>
</gene>
<evidence type="ECO:0000256" key="4">
    <source>
        <dbReference type="ARBA" id="ARBA00011648"/>
    </source>
</evidence>
<evidence type="ECO:0000256" key="6">
    <source>
        <dbReference type="ARBA" id="ARBA00022448"/>
    </source>
</evidence>
<evidence type="ECO:0000313" key="22">
    <source>
        <dbReference type="EMBL" id="QBX98692.1"/>
    </source>
</evidence>
<keyword evidence="10" id="KW-0375">Hydrogen ion transport</keyword>
<feature type="domain" description="ATP synthase YMF19-like N-terminal" evidence="21">
    <location>
        <begin position="2"/>
        <end position="72"/>
    </location>
</feature>
<keyword evidence="11" id="KW-0067">ATP-binding</keyword>
<evidence type="ECO:0000256" key="15">
    <source>
        <dbReference type="ARBA" id="ARBA00023128"/>
    </source>
</evidence>
<dbReference type="RefSeq" id="YP_009647074.1">
    <property type="nucleotide sequence ID" value="NC_042600.1"/>
</dbReference>
<dbReference type="PANTHER" id="PTHR36816:SF1">
    <property type="entry name" value="ATP SYNTHASE PROTEIN YMF19"/>
    <property type="match status" value="1"/>
</dbReference>
<keyword evidence="13 20" id="KW-1133">Transmembrane helix</keyword>
<evidence type="ECO:0000256" key="7">
    <source>
        <dbReference type="ARBA" id="ARBA00022547"/>
    </source>
</evidence>
<dbReference type="InterPro" id="IPR044975">
    <property type="entry name" value="YMF19-like"/>
</dbReference>
<keyword evidence="9" id="KW-0547">Nucleotide-binding</keyword>
<comment type="catalytic activity">
    <reaction evidence="19">
        <text>ATP + H2O + 4 H(+)(in) = ADP + phosphate + 5 H(+)(out)</text>
        <dbReference type="Rhea" id="RHEA:57720"/>
        <dbReference type="ChEBI" id="CHEBI:15377"/>
        <dbReference type="ChEBI" id="CHEBI:15378"/>
        <dbReference type="ChEBI" id="CHEBI:30616"/>
        <dbReference type="ChEBI" id="CHEBI:43474"/>
        <dbReference type="ChEBI" id="CHEBI:456216"/>
        <dbReference type="EC" id="7.1.2.2"/>
    </reaction>
</comment>
<evidence type="ECO:0000256" key="10">
    <source>
        <dbReference type="ARBA" id="ARBA00022781"/>
    </source>
</evidence>
<sequence>MPQLDHVTYFSQYFWLCVFFFGFYALCVKYYLPGLSRLAKYRGDLEKNEGSLESYSNPNKFWDAFLNKSLNDGLSTKAPKIDDALNVAFNFSSFFDSLKGLNPKSSLSQGFSWRKGSQWQNGIEPFVKEFKHKKITEDKRFASLVSKNTRDSSISGQTALFGGLKSTSTKSADLNAFDAFVFYDLVHDFRSLDKFKA</sequence>
<evidence type="ECO:0000256" key="13">
    <source>
        <dbReference type="ARBA" id="ARBA00022989"/>
    </source>
</evidence>
<protein>
    <recommendedName>
        <fullName evidence="5">H(+)-transporting two-sector ATPase</fullName>
        <ecNumber evidence="5">7.1.2.2</ecNumber>
    </recommendedName>
    <alternativeName>
        <fullName evidence="18">Mitochondrial protein YMF19</fullName>
    </alternativeName>
</protein>
<dbReference type="EMBL" id="MK086005">
    <property type="protein sequence ID" value="QBX98692.1"/>
    <property type="molecule type" value="Genomic_DNA"/>
</dbReference>
<evidence type="ECO:0000256" key="8">
    <source>
        <dbReference type="ARBA" id="ARBA00022692"/>
    </source>
</evidence>
<proteinExistence type="inferred from homology"/>
<evidence type="ECO:0000259" key="21">
    <source>
        <dbReference type="Pfam" id="PF02326"/>
    </source>
</evidence>
<comment type="subcellular location">
    <subcellularLocation>
        <location evidence="2">Mitochondrion membrane</location>
        <topology evidence="2">Single-pass membrane protein</topology>
    </subcellularLocation>
</comment>
<dbReference type="GO" id="GO:0031966">
    <property type="term" value="C:mitochondrial membrane"/>
    <property type="evidence" value="ECO:0007669"/>
    <property type="project" value="UniProtKB-SubCell"/>
</dbReference>
<evidence type="ECO:0000256" key="16">
    <source>
        <dbReference type="ARBA" id="ARBA00023136"/>
    </source>
</evidence>
<dbReference type="InterPro" id="IPR003319">
    <property type="entry name" value="YMF19-like_N"/>
</dbReference>
<dbReference type="GeneID" id="40513417"/>
<dbReference type="GO" id="GO:0005524">
    <property type="term" value="F:ATP binding"/>
    <property type="evidence" value="ECO:0007669"/>
    <property type="project" value="UniProtKB-KW"/>
</dbReference>
<dbReference type="PANTHER" id="PTHR36816">
    <property type="entry name" value="ATP SYNTHASE PROTEIN YMF19"/>
    <property type="match status" value="1"/>
</dbReference>
<keyword evidence="14" id="KW-0406">Ion transport</keyword>
<name>A0A4D6C4R1_9CHLO</name>
<keyword evidence="6" id="KW-0813">Transport</keyword>
<dbReference type="GO" id="GO:0045259">
    <property type="term" value="C:proton-transporting ATP synthase complex"/>
    <property type="evidence" value="ECO:0007669"/>
    <property type="project" value="UniProtKB-KW"/>
</dbReference>
<reference evidence="22" key="1">
    <citation type="journal article" date="2019" name="Genome Biol. Evol.">
        <title>Tracing the Evolution of the Plastome and Mitogenome in the Chloropicophyceae Uncovered Convergent tRNA Gene Losses and a Variant Plastid Genetic Code.</title>
        <authorList>
            <person name="Turmel M."/>
            <person name="Dos Santos A.L."/>
            <person name="Otis C."/>
            <person name="Sergerie R."/>
            <person name="Lemieux C."/>
        </authorList>
    </citation>
    <scope>NUCLEOTIDE SEQUENCE</scope>
</reference>
<evidence type="ECO:0000256" key="17">
    <source>
        <dbReference type="ARBA" id="ARBA00023310"/>
    </source>
</evidence>
<organism evidence="22">
    <name type="scientific">Chloropicon mariensis</name>
    <dbReference type="NCBI Taxonomy" id="1606511"/>
    <lineage>
        <taxon>Eukaryota</taxon>
        <taxon>Viridiplantae</taxon>
        <taxon>Chlorophyta</taxon>
        <taxon>Chloropicophyceae</taxon>
        <taxon>Chloropicales</taxon>
        <taxon>Chloropicaceae</taxon>
        <taxon>Chloropicon</taxon>
    </lineage>
</organism>
<evidence type="ECO:0000256" key="14">
    <source>
        <dbReference type="ARBA" id="ARBA00023065"/>
    </source>
</evidence>
<dbReference type="GO" id="GO:1902600">
    <property type="term" value="P:proton transmembrane transport"/>
    <property type="evidence" value="ECO:0007669"/>
    <property type="project" value="UniProtKB-KW"/>
</dbReference>
<keyword evidence="15 22" id="KW-0496">Mitochondrion</keyword>
<evidence type="ECO:0000256" key="12">
    <source>
        <dbReference type="ARBA" id="ARBA00022967"/>
    </source>
</evidence>
<evidence type="ECO:0000256" key="18">
    <source>
        <dbReference type="ARBA" id="ARBA00030649"/>
    </source>
</evidence>
<comment type="similarity">
    <text evidence="3">Belongs to the ATPase protein YMF19 family.</text>
</comment>
<keyword evidence="16 20" id="KW-0472">Membrane</keyword>
<keyword evidence="7" id="KW-0138">CF(0)</keyword>
<comment type="subunit">
    <text evidence="4">F-type ATPases have 2 components, CF(1) - the catalytic core - and CF(0) - the membrane proton channel. CF(1) has five subunits: alpha(3), beta(3), gamma(1), delta(1), epsilon(1). CF(0) has three main subunits: a, b and c.</text>
</comment>
<feature type="transmembrane region" description="Helical" evidence="20">
    <location>
        <begin position="12"/>
        <end position="32"/>
    </location>
</feature>